<accession>A0A565A5N2</accession>
<evidence type="ECO:0000313" key="2">
    <source>
        <dbReference type="EMBL" id="VUZ99835.1"/>
    </source>
</evidence>
<keyword evidence="1" id="KW-1133">Transmembrane helix</keyword>
<dbReference type="InterPro" id="IPR022139">
    <property type="entry name" value="Fam-L/Fam-M-like_plasmodium"/>
</dbReference>
<dbReference type="AlphaFoldDB" id="A0A565A5N2"/>
<dbReference type="Pfam" id="PF12420">
    <property type="entry name" value="DUF3671"/>
    <property type="match status" value="1"/>
</dbReference>
<feature type="transmembrane region" description="Helical" evidence="1">
    <location>
        <begin position="92"/>
        <end position="112"/>
    </location>
</feature>
<protein>
    <recommendedName>
        <fullName evidence="3">Variable surface protein</fullName>
    </recommendedName>
</protein>
<dbReference type="EMBL" id="FLZR02000016">
    <property type="protein sequence ID" value="VUZ99835.1"/>
    <property type="molecule type" value="Genomic_DNA"/>
</dbReference>
<sequence length="209" mass="25001">MNDKLLDEVDNNNEEYGIYYASPYEQIRKRASKNRGVLQRTYKNEFGKKRGLAKLDHYFEKKVFNKLDDIYEISKKMKNDKKEYKKKILSKHLYKIISFCSLPFFGLIHYMLYGDDRIGPGIIKFCSHTEHSRDNNPNCTYYMLNTNKWKLDYSDYINSAFTCMMTIIVLIVIIYIFIKVIKYEKIKAIKGKMSLKEYCNFCKNLIRKT</sequence>
<name>A0A565A5N2_PLAVI</name>
<organism evidence="2">
    <name type="scientific">Plasmodium vivax</name>
    <name type="common">malaria parasite P. vivax</name>
    <dbReference type="NCBI Taxonomy" id="5855"/>
    <lineage>
        <taxon>Eukaryota</taxon>
        <taxon>Sar</taxon>
        <taxon>Alveolata</taxon>
        <taxon>Apicomplexa</taxon>
        <taxon>Aconoidasida</taxon>
        <taxon>Haemosporida</taxon>
        <taxon>Plasmodiidae</taxon>
        <taxon>Plasmodium</taxon>
        <taxon>Plasmodium (Plasmodium)</taxon>
    </lineage>
</organism>
<gene>
    <name evidence="2" type="ORF">PVP01_0005490</name>
</gene>
<proteinExistence type="predicted"/>
<feature type="transmembrane region" description="Helical" evidence="1">
    <location>
        <begin position="156"/>
        <end position="178"/>
    </location>
</feature>
<dbReference type="VEuPathDB" id="PlasmoDB:PVW1_120006600"/>
<reference evidence="2" key="1">
    <citation type="submission" date="2016-07" db="EMBL/GenBank/DDBJ databases">
        <authorList>
            <consortium name="Pathogen Informatics"/>
        </authorList>
    </citation>
    <scope>NUCLEOTIDE SEQUENCE</scope>
</reference>
<dbReference type="VEuPathDB" id="PlasmoDB:PVP01_0005490"/>
<keyword evidence="1" id="KW-0812">Transmembrane</keyword>
<evidence type="ECO:0008006" key="3">
    <source>
        <dbReference type="Google" id="ProtNLM"/>
    </source>
</evidence>
<keyword evidence="1" id="KW-0472">Membrane</keyword>
<evidence type="ECO:0000256" key="1">
    <source>
        <dbReference type="SAM" id="Phobius"/>
    </source>
</evidence>
<dbReference type="Proteomes" id="UP000220605">
    <property type="component" value="Unassembled WGS sequence"/>
</dbReference>
<dbReference type="VEuPathDB" id="PlasmoDB:PVPAM_080011000"/>